<dbReference type="RefSeq" id="WP_141820526.1">
    <property type="nucleotide sequence ID" value="NZ_BAAAQC010000016.1"/>
</dbReference>
<reference evidence="2 3" key="1">
    <citation type="submission" date="2019-06" db="EMBL/GenBank/DDBJ databases">
        <title>Sequencing the genomes of 1000 actinobacteria strains.</title>
        <authorList>
            <person name="Klenk H.-P."/>
        </authorList>
    </citation>
    <scope>NUCLEOTIDE SEQUENCE [LARGE SCALE GENOMIC DNA]</scope>
    <source>
        <strain evidence="2 3">DSM 21776</strain>
    </source>
</reference>
<dbReference type="AlphaFoldDB" id="A0A543PV28"/>
<feature type="compositionally biased region" description="Low complexity" evidence="1">
    <location>
        <begin position="104"/>
        <end position="116"/>
    </location>
</feature>
<accession>A0A543PV28</accession>
<sequence length="126" mass="13164">MSTADTPVEDLDLPSHWSSSARDAFHNVLEERPALAGAEFAALVEAANLITTADALDEVARAADYMSLGASGQPVLHPAVSAATAARTSAAQIFARLVVNGPKTATSASQRAQRAATARHTRARQR</sequence>
<comment type="caution">
    <text evidence="2">The sequence shown here is derived from an EMBL/GenBank/DDBJ whole genome shotgun (WGS) entry which is preliminary data.</text>
</comment>
<feature type="region of interest" description="Disordered" evidence="1">
    <location>
        <begin position="103"/>
        <end position="126"/>
    </location>
</feature>
<evidence type="ECO:0000256" key="1">
    <source>
        <dbReference type="SAM" id="MobiDB-lite"/>
    </source>
</evidence>
<evidence type="ECO:0000313" key="2">
    <source>
        <dbReference type="EMBL" id="TQN47933.1"/>
    </source>
</evidence>
<organism evidence="2 3">
    <name type="scientific">Humibacillus xanthopallidus</name>
    <dbReference type="NCBI Taxonomy" id="412689"/>
    <lineage>
        <taxon>Bacteria</taxon>
        <taxon>Bacillati</taxon>
        <taxon>Actinomycetota</taxon>
        <taxon>Actinomycetes</taxon>
        <taxon>Micrococcales</taxon>
        <taxon>Intrasporangiaceae</taxon>
        <taxon>Humibacillus</taxon>
    </lineage>
</organism>
<evidence type="ECO:0000313" key="3">
    <source>
        <dbReference type="Proteomes" id="UP000320085"/>
    </source>
</evidence>
<gene>
    <name evidence="2" type="ORF">FHX52_1052</name>
</gene>
<dbReference type="EMBL" id="VFQF01000001">
    <property type="protein sequence ID" value="TQN47933.1"/>
    <property type="molecule type" value="Genomic_DNA"/>
</dbReference>
<proteinExistence type="predicted"/>
<name>A0A543PV28_9MICO</name>
<protein>
    <submittedName>
        <fullName evidence="2">Uncharacterized protein</fullName>
    </submittedName>
</protein>
<dbReference type="Proteomes" id="UP000320085">
    <property type="component" value="Unassembled WGS sequence"/>
</dbReference>
<feature type="compositionally biased region" description="Basic residues" evidence="1">
    <location>
        <begin position="117"/>
        <end position="126"/>
    </location>
</feature>